<evidence type="ECO:0000313" key="1">
    <source>
        <dbReference type="EMBL" id="SJZ65583.1"/>
    </source>
</evidence>
<dbReference type="AlphaFoldDB" id="A0A1T4MF89"/>
<dbReference type="OrthoDB" id="1263753at2"/>
<gene>
    <name evidence="1" type="ORF">SAMN04488128_1011084</name>
</gene>
<dbReference type="STRING" id="634771.SAMN04488128_1011084"/>
<name>A0A1T4MF89_9BACT</name>
<accession>A0A1T4MF89</accession>
<dbReference type="Proteomes" id="UP000190367">
    <property type="component" value="Unassembled WGS sequence"/>
</dbReference>
<proteinExistence type="predicted"/>
<dbReference type="EMBL" id="FUWZ01000001">
    <property type="protein sequence ID" value="SJZ65583.1"/>
    <property type="molecule type" value="Genomic_DNA"/>
</dbReference>
<dbReference type="InterPro" id="IPR059231">
    <property type="entry name" value="Leader_pinensin"/>
</dbReference>
<keyword evidence="2" id="KW-1185">Reference proteome</keyword>
<organism evidence="1 2">
    <name type="scientific">Chitinophaga eiseniae</name>
    <dbReference type="NCBI Taxonomy" id="634771"/>
    <lineage>
        <taxon>Bacteria</taxon>
        <taxon>Pseudomonadati</taxon>
        <taxon>Bacteroidota</taxon>
        <taxon>Chitinophagia</taxon>
        <taxon>Chitinophagales</taxon>
        <taxon>Chitinophagaceae</taxon>
        <taxon>Chitinophaga</taxon>
    </lineage>
</organism>
<dbReference type="RefSeq" id="WP_078667707.1">
    <property type="nucleotide sequence ID" value="NZ_FUWZ01000001.1"/>
</dbReference>
<reference evidence="2" key="1">
    <citation type="submission" date="2017-02" db="EMBL/GenBank/DDBJ databases">
        <authorList>
            <person name="Varghese N."/>
            <person name="Submissions S."/>
        </authorList>
    </citation>
    <scope>NUCLEOTIDE SEQUENCE [LARGE SCALE GENOMIC DNA]</scope>
    <source>
        <strain evidence="2">DSM 22224</strain>
    </source>
</reference>
<sequence>MKEQSNNLQLSIDDLKIDSFVTSLDNEMNMRLAGGLAGQSHPTHTLQTDDEHHLCTTIIC</sequence>
<evidence type="ECO:0000313" key="2">
    <source>
        <dbReference type="Proteomes" id="UP000190367"/>
    </source>
</evidence>
<dbReference type="NCBIfam" id="NF038180">
    <property type="entry name" value="leader_pinensin"/>
    <property type="match status" value="1"/>
</dbReference>
<protein>
    <submittedName>
        <fullName evidence="1">Uncharacterized protein</fullName>
    </submittedName>
</protein>